<name>A0A348MM76_UNCW3</name>
<protein>
    <submittedName>
        <fullName evidence="2">Dynein regulation protein LC7</fullName>
    </submittedName>
</protein>
<dbReference type="PANTHER" id="PTHR13323">
    <property type="entry name" value="LATE ENDOSOMAL/LYSOSOMAL MP1 INTERACTING PROTEIN"/>
    <property type="match status" value="1"/>
</dbReference>
<comment type="caution">
    <text evidence="2">The sequence shown here is derived from an EMBL/GenBank/DDBJ whole genome shotgun (WGS) entry which is preliminary data.</text>
</comment>
<dbReference type="InterPro" id="IPR037587">
    <property type="entry name" value="LAMTOR2-like"/>
</dbReference>
<dbReference type="SUPFAM" id="SSF103196">
    <property type="entry name" value="Roadblock/LC7 domain"/>
    <property type="match status" value="1"/>
</dbReference>
<dbReference type="AlphaFoldDB" id="A0A348MM76"/>
<gene>
    <name evidence="2" type="ORF">DCG82_07085</name>
</gene>
<dbReference type="EMBL" id="DMCX01000037">
    <property type="protein sequence ID" value="HAF08152.1"/>
    <property type="molecule type" value="Genomic_DNA"/>
</dbReference>
<dbReference type="InterPro" id="IPR004942">
    <property type="entry name" value="Roadblock/LAMTOR2_dom"/>
</dbReference>
<dbReference type="GO" id="GO:0005085">
    <property type="term" value="F:guanyl-nucleotide exchange factor activity"/>
    <property type="evidence" value="ECO:0007669"/>
    <property type="project" value="InterPro"/>
</dbReference>
<evidence type="ECO:0000313" key="2">
    <source>
        <dbReference type="EMBL" id="HAF08152.1"/>
    </source>
</evidence>
<evidence type="ECO:0000313" key="3">
    <source>
        <dbReference type="Proteomes" id="UP000262454"/>
    </source>
</evidence>
<dbReference type="Pfam" id="PF03259">
    <property type="entry name" value="Robl_LC7"/>
    <property type="match status" value="1"/>
</dbReference>
<evidence type="ECO:0000259" key="1">
    <source>
        <dbReference type="SMART" id="SM00960"/>
    </source>
</evidence>
<feature type="domain" description="Roadblock/LAMTOR2" evidence="1">
    <location>
        <begin position="20"/>
        <end position="110"/>
    </location>
</feature>
<accession>A0A348MM76</accession>
<dbReference type="GO" id="GO:0032008">
    <property type="term" value="P:positive regulation of TOR signaling"/>
    <property type="evidence" value="ECO:0007669"/>
    <property type="project" value="InterPro"/>
</dbReference>
<reference evidence="2 3" key="1">
    <citation type="journal article" date="2018" name="Nat. Biotechnol.">
        <title>A standardized bacterial taxonomy based on genome phylogeny substantially revises the tree of life.</title>
        <authorList>
            <person name="Parks D.H."/>
            <person name="Chuvochina M."/>
            <person name="Waite D.W."/>
            <person name="Rinke C."/>
            <person name="Skarshewski A."/>
            <person name="Chaumeil P.A."/>
            <person name="Hugenholtz P."/>
        </authorList>
    </citation>
    <scope>NUCLEOTIDE SEQUENCE [LARGE SCALE GENOMIC DNA]</scope>
    <source>
        <strain evidence="2">UBA7921</strain>
    </source>
</reference>
<sequence>MGGFLGYENLSIFEQDFWDINNSLNKLLTSTNATALLLVDKAGQLITSVGNISNLDLVSFGSLAAADFAATSQLAMLIGEDEFTELFHQGKQENIYITIILSRIILVVIFGKSTNLGLIRIRIKTTVSELEKIFTNIFAKLNSSSEKMKDTFNEDFKKAAESELDDLFK</sequence>
<dbReference type="GO" id="GO:0060090">
    <property type="term" value="F:molecular adaptor activity"/>
    <property type="evidence" value="ECO:0007669"/>
    <property type="project" value="InterPro"/>
</dbReference>
<dbReference type="Proteomes" id="UP000262454">
    <property type="component" value="Unassembled WGS sequence"/>
</dbReference>
<dbReference type="SMART" id="SM00960">
    <property type="entry name" value="Robl_LC7"/>
    <property type="match status" value="1"/>
</dbReference>
<proteinExistence type="predicted"/>
<dbReference type="Gene3D" id="3.30.450.30">
    <property type="entry name" value="Dynein light chain 2a, cytoplasmic"/>
    <property type="match status" value="1"/>
</dbReference>
<organism evidence="2 3">
    <name type="scientific">candidate division WOR-3 bacterium</name>
    <dbReference type="NCBI Taxonomy" id="2052148"/>
    <lineage>
        <taxon>Bacteria</taxon>
        <taxon>Bacteria division WOR-3</taxon>
    </lineage>
</organism>